<keyword evidence="1" id="KW-0479">Metal-binding</keyword>
<reference evidence="7 8" key="1">
    <citation type="submission" date="2019-04" db="EMBL/GenBank/DDBJ databases">
        <title>An improved genome assembly and genetic linkage map for asparagus bean, Vigna unguiculata ssp. sesquipedialis.</title>
        <authorList>
            <person name="Xia Q."/>
            <person name="Zhang R."/>
            <person name="Dong Y."/>
        </authorList>
    </citation>
    <scope>NUCLEOTIDE SEQUENCE [LARGE SCALE GENOMIC DNA]</scope>
    <source>
        <tissue evidence="7">Leaf</tissue>
    </source>
</reference>
<dbReference type="InterPro" id="IPR036236">
    <property type="entry name" value="Znf_C2H2_sf"/>
</dbReference>
<dbReference type="Proteomes" id="UP000501690">
    <property type="component" value="Linkage Group LG1"/>
</dbReference>
<dbReference type="PANTHER" id="PTHR34396:SF25">
    <property type="entry name" value="BOUNDARY ELEMENT ASSOCIATED FACTOR"/>
    <property type="match status" value="1"/>
</dbReference>
<evidence type="ECO:0000256" key="4">
    <source>
        <dbReference type="PROSITE-ProRule" id="PRU00027"/>
    </source>
</evidence>
<feature type="region of interest" description="Disordered" evidence="5">
    <location>
        <begin position="1"/>
        <end position="41"/>
    </location>
</feature>
<dbReference type="InterPro" id="IPR003656">
    <property type="entry name" value="Znf_BED"/>
</dbReference>
<dbReference type="InterPro" id="IPR053031">
    <property type="entry name" value="Cuticle_assoc_protein"/>
</dbReference>
<name>A0A4D6KPH7_VIGUN</name>
<proteinExistence type="predicted"/>
<accession>A0A4D6KPH7</accession>
<dbReference type="EMBL" id="CP039345">
    <property type="protein sequence ID" value="QCD78413.1"/>
    <property type="molecule type" value="Genomic_DNA"/>
</dbReference>
<keyword evidence="2 4" id="KW-0863">Zinc-finger</keyword>
<evidence type="ECO:0000256" key="1">
    <source>
        <dbReference type="ARBA" id="ARBA00022723"/>
    </source>
</evidence>
<dbReference type="GO" id="GO:1990837">
    <property type="term" value="F:sequence-specific double-stranded DNA binding"/>
    <property type="evidence" value="ECO:0007669"/>
    <property type="project" value="TreeGrafter"/>
</dbReference>
<dbReference type="SUPFAM" id="SSF57667">
    <property type="entry name" value="beta-beta-alpha zinc fingers"/>
    <property type="match status" value="1"/>
</dbReference>
<dbReference type="SMART" id="SM00614">
    <property type="entry name" value="ZnF_BED"/>
    <property type="match status" value="1"/>
</dbReference>
<keyword evidence="8" id="KW-1185">Reference proteome</keyword>
<gene>
    <name evidence="7" type="ORF">DEO72_LG1g2046</name>
</gene>
<organism evidence="7 8">
    <name type="scientific">Vigna unguiculata</name>
    <name type="common">Cowpea</name>
    <dbReference type="NCBI Taxonomy" id="3917"/>
    <lineage>
        <taxon>Eukaryota</taxon>
        <taxon>Viridiplantae</taxon>
        <taxon>Streptophyta</taxon>
        <taxon>Embryophyta</taxon>
        <taxon>Tracheophyta</taxon>
        <taxon>Spermatophyta</taxon>
        <taxon>Magnoliopsida</taxon>
        <taxon>eudicotyledons</taxon>
        <taxon>Gunneridae</taxon>
        <taxon>Pentapetalae</taxon>
        <taxon>rosids</taxon>
        <taxon>fabids</taxon>
        <taxon>Fabales</taxon>
        <taxon>Fabaceae</taxon>
        <taxon>Papilionoideae</taxon>
        <taxon>50 kb inversion clade</taxon>
        <taxon>NPAAA clade</taxon>
        <taxon>indigoferoid/millettioid clade</taxon>
        <taxon>Phaseoleae</taxon>
        <taxon>Vigna</taxon>
    </lineage>
</organism>
<dbReference type="GO" id="GO:0005634">
    <property type="term" value="C:nucleus"/>
    <property type="evidence" value="ECO:0007669"/>
    <property type="project" value="TreeGrafter"/>
</dbReference>
<dbReference type="PANTHER" id="PTHR34396">
    <property type="entry name" value="OS03G0264950 PROTEIN-RELATED"/>
    <property type="match status" value="1"/>
</dbReference>
<evidence type="ECO:0000313" key="7">
    <source>
        <dbReference type="EMBL" id="QCD78413.1"/>
    </source>
</evidence>
<feature type="domain" description="BED-type" evidence="6">
    <location>
        <begin position="37"/>
        <end position="90"/>
    </location>
</feature>
<evidence type="ECO:0000259" key="6">
    <source>
        <dbReference type="PROSITE" id="PS50808"/>
    </source>
</evidence>
<dbReference type="GO" id="GO:0008270">
    <property type="term" value="F:zinc ion binding"/>
    <property type="evidence" value="ECO:0007669"/>
    <property type="project" value="UniProtKB-KW"/>
</dbReference>
<evidence type="ECO:0000313" key="8">
    <source>
        <dbReference type="Proteomes" id="UP000501690"/>
    </source>
</evidence>
<dbReference type="Pfam" id="PF02892">
    <property type="entry name" value="zf-BED"/>
    <property type="match status" value="1"/>
</dbReference>
<evidence type="ECO:0000256" key="5">
    <source>
        <dbReference type="SAM" id="MobiDB-lite"/>
    </source>
</evidence>
<evidence type="ECO:0000256" key="2">
    <source>
        <dbReference type="ARBA" id="ARBA00022771"/>
    </source>
</evidence>
<dbReference type="GO" id="GO:0006357">
    <property type="term" value="P:regulation of transcription by RNA polymerase II"/>
    <property type="evidence" value="ECO:0007669"/>
    <property type="project" value="TreeGrafter"/>
</dbReference>
<protein>
    <recommendedName>
        <fullName evidence="6">BED-type domain-containing protein</fullName>
    </recommendedName>
</protein>
<sequence length="106" mass="11968">MDEDDCSVSKPIEHALSTPSIVSGSANMGPPSHEGRKNRSEAWNHFIQLEPKSDKRAQCKYCDILIRYEKGTTAMRNHVLRCPNNPNKEVNKRQKVGCEILIMSLS</sequence>
<evidence type="ECO:0000256" key="3">
    <source>
        <dbReference type="ARBA" id="ARBA00022833"/>
    </source>
</evidence>
<dbReference type="AlphaFoldDB" id="A0A4D6KPH7"/>
<dbReference type="PROSITE" id="PS50808">
    <property type="entry name" value="ZF_BED"/>
    <property type="match status" value="1"/>
</dbReference>
<feature type="compositionally biased region" description="Polar residues" evidence="5">
    <location>
        <begin position="17"/>
        <end position="26"/>
    </location>
</feature>
<keyword evidence="3" id="KW-0862">Zinc</keyword>